<feature type="compositionally biased region" description="Polar residues" evidence="1">
    <location>
        <begin position="940"/>
        <end position="950"/>
    </location>
</feature>
<name>A0A438DP04_VITVI</name>
<dbReference type="EMBL" id="QGNW01001544">
    <property type="protein sequence ID" value="RVW37176.1"/>
    <property type="molecule type" value="Genomic_DNA"/>
</dbReference>
<feature type="region of interest" description="Disordered" evidence="1">
    <location>
        <begin position="1029"/>
        <end position="1100"/>
    </location>
</feature>
<feature type="compositionally biased region" description="Basic and acidic residues" evidence="1">
    <location>
        <begin position="951"/>
        <end position="967"/>
    </location>
</feature>
<gene>
    <name evidence="2" type="ORF">CK203_088346</name>
</gene>
<proteinExistence type="predicted"/>
<comment type="caution">
    <text evidence="2">The sequence shown here is derived from an EMBL/GenBank/DDBJ whole genome shotgun (WGS) entry which is preliminary data.</text>
</comment>
<dbReference type="GO" id="GO:0010212">
    <property type="term" value="P:response to ionizing radiation"/>
    <property type="evidence" value="ECO:0007669"/>
    <property type="project" value="InterPro"/>
</dbReference>
<accession>A0A438DP04</accession>
<dbReference type="PANTHER" id="PTHR21556:SF2">
    <property type="entry name" value="TRESLIN"/>
    <property type="match status" value="1"/>
</dbReference>
<dbReference type="GO" id="GO:0005634">
    <property type="term" value="C:nucleus"/>
    <property type="evidence" value="ECO:0007669"/>
    <property type="project" value="InterPro"/>
</dbReference>
<dbReference type="GO" id="GO:0006260">
    <property type="term" value="P:DNA replication"/>
    <property type="evidence" value="ECO:0007669"/>
    <property type="project" value="InterPro"/>
</dbReference>
<evidence type="ECO:0000256" key="1">
    <source>
        <dbReference type="SAM" id="MobiDB-lite"/>
    </source>
</evidence>
<dbReference type="PANTHER" id="PTHR21556">
    <property type="entry name" value="TRESLIN"/>
    <property type="match status" value="1"/>
</dbReference>
<dbReference type="AlphaFoldDB" id="A0A438DP04"/>
<feature type="region of interest" description="Disordered" evidence="1">
    <location>
        <begin position="939"/>
        <end position="994"/>
    </location>
</feature>
<reference evidence="2 3" key="1">
    <citation type="journal article" date="2018" name="PLoS Genet.">
        <title>Population sequencing reveals clonal diversity and ancestral inbreeding in the grapevine cultivar Chardonnay.</title>
        <authorList>
            <person name="Roach M.J."/>
            <person name="Johnson D.L."/>
            <person name="Bohlmann J."/>
            <person name="van Vuuren H.J."/>
            <person name="Jones S.J."/>
            <person name="Pretorius I.S."/>
            <person name="Schmidt S.A."/>
            <person name="Borneman A.R."/>
        </authorList>
    </citation>
    <scope>NUCLEOTIDE SEQUENCE [LARGE SCALE GENOMIC DNA]</scope>
    <source>
        <strain evidence="3">cv. Chardonnay</strain>
        <tissue evidence="2">Leaf</tissue>
    </source>
</reference>
<protein>
    <recommendedName>
        <fullName evidence="4">Treslin</fullName>
    </recommendedName>
</protein>
<evidence type="ECO:0000313" key="3">
    <source>
        <dbReference type="Proteomes" id="UP000288805"/>
    </source>
</evidence>
<dbReference type="InterPro" id="IPR026153">
    <property type="entry name" value="Treslin"/>
</dbReference>
<sequence>MAEALDFSQTQRIVLLIDLNPLLQLQNPSPYLYTILTSAQTLLSFSSLSSSLFTFKLFFSSLSPFLSSSKLHRLLGKSAAAFSFDHPPETLVSLSKTLDSLSSACELSDSAPSRASHIAESMIQLVHDYSWEQQVHDILGKPNHDHDRFPVVRSNLIVLFSPIYRSLKWVSEFVSVEVEDELLTNVDAFSRKFCGFFDSANDAFVSRDIHFTWVDVRHRLACGEGKGETNESNEPELDIGFFKHGIKNLGWGFSSTDTIILGSALVPFGLIYPRIGISTSPFNCSNFCKVIHGQLTLEISDVSGKPLEWKCCDLDLINLKMLPRHRCENVLHTSEPTYSQSIGCDEGKTFWGHFSEGITKIHVKAVQKYDECVKIAGCLSDPILVRGFSGESWKDKKESSGDFFADRVLEILATETGELMQRKCEPFWQILLSFLFKEGYWALVSLSNGNGDSCMGILKPFTVHSGLLSTIDNEFYPQNMVDGFCGPKVGQFVTQRSREVCKHSDDMNASNEIIDSQSGHFSSQESRAPGSGKQKMNKKHSHLHQPLAWSSFCKAAFEHSEMEIGEIYFAKEGKNTKKLKFLKCWMKQIKKLSCSIIIPDGFQLHQDIPKETQERLTVLHQESEQPISLSVSAQEDILTGPSRIQDEAAFDFCSETSEAFFSVLSGKIQEGIESEGVDLGALAERLVSSSIHWLHQKFEMETSESQNAEQKVDDPYGSKAVVELIKLLVKEPKDLAAKHKNNDPPCESSDPRSTRLTSEKIVREYQLQILFRMEILCSGVTQSIEESTKQKFVKQICLLLETIQCHMEGGFFGDWSLDNYVGKIIKSRSDESQNLTCIGHYTFALYCQPNLPLGPHLLCKGAFKFRIMKLVAPCSSLEIYLPIAHWECQNWIEEILIPDKWKKVKISYIRYSHTLGDIVHKIYTRMDLLLFGDEDESPNPLLNSEDSNQSWRDKPDRDEIGDSERANELISAENESSQPLEDDNGIPTGNKGEEHARRLIEARERRERARRFASFTSWVPDLQRVWAPKQPNAMKPKSDSYRKQSKRKDRRRASYDMVCETPMSSKKRSLPRRSSSDDNDPQDHGTHSSSVSKALFQDDR</sequence>
<feature type="region of interest" description="Disordered" evidence="1">
    <location>
        <begin position="514"/>
        <end position="539"/>
    </location>
</feature>
<dbReference type="GO" id="GO:0033314">
    <property type="term" value="P:mitotic DNA replication checkpoint signaling"/>
    <property type="evidence" value="ECO:0007669"/>
    <property type="project" value="InterPro"/>
</dbReference>
<evidence type="ECO:0000313" key="2">
    <source>
        <dbReference type="EMBL" id="RVW37176.1"/>
    </source>
</evidence>
<feature type="compositionally biased region" description="Polar residues" evidence="1">
    <location>
        <begin position="514"/>
        <end position="526"/>
    </location>
</feature>
<dbReference type="Proteomes" id="UP000288805">
    <property type="component" value="Unassembled WGS sequence"/>
</dbReference>
<evidence type="ECO:0008006" key="4">
    <source>
        <dbReference type="Google" id="ProtNLM"/>
    </source>
</evidence>
<organism evidence="2 3">
    <name type="scientific">Vitis vinifera</name>
    <name type="common">Grape</name>
    <dbReference type="NCBI Taxonomy" id="29760"/>
    <lineage>
        <taxon>Eukaryota</taxon>
        <taxon>Viridiplantae</taxon>
        <taxon>Streptophyta</taxon>
        <taxon>Embryophyta</taxon>
        <taxon>Tracheophyta</taxon>
        <taxon>Spermatophyta</taxon>
        <taxon>Magnoliopsida</taxon>
        <taxon>eudicotyledons</taxon>
        <taxon>Gunneridae</taxon>
        <taxon>Pentapetalae</taxon>
        <taxon>rosids</taxon>
        <taxon>Vitales</taxon>
        <taxon>Vitaceae</taxon>
        <taxon>Viteae</taxon>
        <taxon>Vitis</taxon>
    </lineage>
</organism>